<sequence>MTTAAVAFPVRRHPLTATVFGCCCCSVFHFSLLDRSGKDEKGQGTTPPPLPFWPCLHLWKESSVLEVQLDFKRQVGDQD</sequence>
<reference evidence="2" key="1">
    <citation type="submission" date="2017-07" db="EMBL/GenBank/DDBJ databases">
        <title>Taro Niue Genome Assembly and Annotation.</title>
        <authorList>
            <person name="Atibalentja N."/>
            <person name="Keating K."/>
            <person name="Fields C.J."/>
        </authorList>
    </citation>
    <scope>NUCLEOTIDE SEQUENCE</scope>
    <source>
        <strain evidence="2">Niue_2</strain>
        <tissue evidence="2">Leaf</tissue>
    </source>
</reference>
<evidence type="ECO:0000313" key="2">
    <source>
        <dbReference type="EMBL" id="MQL86942.1"/>
    </source>
</evidence>
<organism evidence="2 3">
    <name type="scientific">Colocasia esculenta</name>
    <name type="common">Wild taro</name>
    <name type="synonym">Arum esculentum</name>
    <dbReference type="NCBI Taxonomy" id="4460"/>
    <lineage>
        <taxon>Eukaryota</taxon>
        <taxon>Viridiplantae</taxon>
        <taxon>Streptophyta</taxon>
        <taxon>Embryophyta</taxon>
        <taxon>Tracheophyta</taxon>
        <taxon>Spermatophyta</taxon>
        <taxon>Magnoliopsida</taxon>
        <taxon>Liliopsida</taxon>
        <taxon>Araceae</taxon>
        <taxon>Aroideae</taxon>
        <taxon>Colocasieae</taxon>
        <taxon>Colocasia</taxon>
    </lineage>
</organism>
<accession>A0A843UL58</accession>
<dbReference type="EMBL" id="NMUH01000940">
    <property type="protein sequence ID" value="MQL86942.1"/>
    <property type="molecule type" value="Genomic_DNA"/>
</dbReference>
<evidence type="ECO:0000256" key="1">
    <source>
        <dbReference type="SAM" id="Phobius"/>
    </source>
</evidence>
<keyword evidence="1" id="KW-0472">Membrane</keyword>
<gene>
    <name evidence="2" type="ORF">Taro_019480</name>
</gene>
<feature type="transmembrane region" description="Helical" evidence="1">
    <location>
        <begin position="15"/>
        <end position="33"/>
    </location>
</feature>
<protein>
    <submittedName>
        <fullName evidence="2">Uncharacterized protein</fullName>
    </submittedName>
</protein>
<proteinExistence type="predicted"/>
<comment type="caution">
    <text evidence="2">The sequence shown here is derived from an EMBL/GenBank/DDBJ whole genome shotgun (WGS) entry which is preliminary data.</text>
</comment>
<dbReference type="Proteomes" id="UP000652761">
    <property type="component" value="Unassembled WGS sequence"/>
</dbReference>
<keyword evidence="3" id="KW-1185">Reference proteome</keyword>
<keyword evidence="1" id="KW-1133">Transmembrane helix</keyword>
<evidence type="ECO:0000313" key="3">
    <source>
        <dbReference type="Proteomes" id="UP000652761"/>
    </source>
</evidence>
<dbReference type="AlphaFoldDB" id="A0A843UL58"/>
<keyword evidence="1" id="KW-0812">Transmembrane</keyword>
<name>A0A843UL58_COLES</name>